<keyword evidence="7" id="KW-0808">Transferase</keyword>
<evidence type="ECO:0000256" key="5">
    <source>
        <dbReference type="ARBA" id="ARBA00012693"/>
    </source>
</evidence>
<feature type="domain" description="DAHP synthetase I/KDSA" evidence="9">
    <location>
        <begin position="27"/>
        <end position="297"/>
    </location>
</feature>
<comment type="catalytic activity">
    <reaction evidence="8">
        <text>D-arabinose 5-phosphate + phosphoenolpyruvate + H2O = 3-deoxy-alpha-D-manno-2-octulosonate-8-phosphate + phosphate</text>
        <dbReference type="Rhea" id="RHEA:14053"/>
        <dbReference type="ChEBI" id="CHEBI:15377"/>
        <dbReference type="ChEBI" id="CHEBI:43474"/>
        <dbReference type="ChEBI" id="CHEBI:57693"/>
        <dbReference type="ChEBI" id="CHEBI:58702"/>
        <dbReference type="ChEBI" id="CHEBI:85985"/>
        <dbReference type="EC" id="2.5.1.55"/>
    </reaction>
</comment>
<gene>
    <name evidence="10" type="ORF">CW354_09765</name>
</gene>
<evidence type="ECO:0000313" key="11">
    <source>
        <dbReference type="Proteomes" id="UP000239504"/>
    </source>
</evidence>
<dbReference type="InterPro" id="IPR013785">
    <property type="entry name" value="Aldolase_TIM"/>
</dbReference>
<reference evidence="10 11" key="1">
    <citation type="submission" date="2017-12" db="EMBL/GenBank/DDBJ databases">
        <authorList>
            <person name="Hurst M.R.H."/>
        </authorList>
    </citation>
    <scope>NUCLEOTIDE SEQUENCE [LARGE SCALE GENOMIC DNA]</scope>
    <source>
        <strain evidence="10 11">SY-3-19</strain>
    </source>
</reference>
<dbReference type="AlphaFoldDB" id="A0A2S7K7W7"/>
<dbReference type="PANTHER" id="PTHR21057">
    <property type="entry name" value="PHOSPHO-2-DEHYDRO-3-DEOXYHEPTONATE ALDOLASE"/>
    <property type="match status" value="1"/>
</dbReference>
<organism evidence="10 11">
    <name type="scientific">Hyphococcus luteus</name>
    <dbReference type="NCBI Taxonomy" id="2058213"/>
    <lineage>
        <taxon>Bacteria</taxon>
        <taxon>Pseudomonadati</taxon>
        <taxon>Pseudomonadota</taxon>
        <taxon>Alphaproteobacteria</taxon>
        <taxon>Parvularculales</taxon>
        <taxon>Parvularculaceae</taxon>
        <taxon>Hyphococcus</taxon>
    </lineage>
</organism>
<comment type="pathway">
    <text evidence="3">Carbohydrate biosynthesis; 3-deoxy-D-manno-octulosonate biosynthesis; 3-deoxy-D-manno-octulosonate from D-ribulose 5-phosphate: step 2/3.</text>
</comment>
<dbReference type="OrthoDB" id="9776934at2"/>
<evidence type="ECO:0000256" key="6">
    <source>
        <dbReference type="ARBA" id="ARBA00022490"/>
    </source>
</evidence>
<protein>
    <recommendedName>
        <fullName evidence="5">3-deoxy-8-phosphooctulonate synthase</fullName>
        <ecNumber evidence="5">2.5.1.55</ecNumber>
    </recommendedName>
</protein>
<evidence type="ECO:0000256" key="1">
    <source>
        <dbReference type="ARBA" id="ARBA00004496"/>
    </source>
</evidence>
<comment type="caution">
    <text evidence="10">The sequence shown here is derived from an EMBL/GenBank/DDBJ whole genome shotgun (WGS) entry which is preliminary data.</text>
</comment>
<dbReference type="UniPathway" id="UPA00357">
    <property type="reaction ID" value="UER00474"/>
</dbReference>
<sequence length="302" mass="31937">MGRRPPEPRNASNPHRSPVLLTLKEYGWSIGPGAPLAVIAGINVLEDLDLALTIGSALKESCAALGLPYMFKASFDKANRSSIKSYRGPGLDQGLEQLAAVKEKLGVPVCTDIHEPDQAARVAEIADLIQIPAFLCRQTDLVRAVAEAAEAKDKLIQVKKAQFLAPWDCKNIVSKIGEVTKTERVILCERGASFGYNNLVVDMLGIGEMKKLGTPVTIDATHAVQLPGADPRTAGASTGGRREGVAVIARSAVAAGADGVFLEFHTDPDKALCDGPSCLAIETAKPLLTTLKQLHEITAAAS</sequence>
<dbReference type="EC" id="2.5.1.55" evidence="5"/>
<comment type="subcellular location">
    <subcellularLocation>
        <location evidence="1">Cytoplasm</location>
    </subcellularLocation>
</comment>
<evidence type="ECO:0000313" key="10">
    <source>
        <dbReference type="EMBL" id="PQA88559.1"/>
    </source>
</evidence>
<dbReference type="RefSeq" id="WP_104829803.1">
    <property type="nucleotide sequence ID" value="NZ_PJCH01000005.1"/>
</dbReference>
<dbReference type="InterPro" id="IPR006269">
    <property type="entry name" value="KDO8P_synthase"/>
</dbReference>
<evidence type="ECO:0000256" key="2">
    <source>
        <dbReference type="ARBA" id="ARBA00004756"/>
    </source>
</evidence>
<dbReference type="Proteomes" id="UP000239504">
    <property type="component" value="Unassembled WGS sequence"/>
</dbReference>
<evidence type="ECO:0000256" key="4">
    <source>
        <dbReference type="ARBA" id="ARBA00010499"/>
    </source>
</evidence>
<proteinExistence type="inferred from homology"/>
<evidence type="ECO:0000256" key="3">
    <source>
        <dbReference type="ARBA" id="ARBA00004845"/>
    </source>
</evidence>
<evidence type="ECO:0000256" key="8">
    <source>
        <dbReference type="ARBA" id="ARBA00049112"/>
    </source>
</evidence>
<comment type="pathway">
    <text evidence="2">Bacterial outer membrane biogenesis; lipopolysaccharide biosynthesis.</text>
</comment>
<dbReference type="EMBL" id="PJCH01000005">
    <property type="protein sequence ID" value="PQA88559.1"/>
    <property type="molecule type" value="Genomic_DNA"/>
</dbReference>
<dbReference type="InterPro" id="IPR006218">
    <property type="entry name" value="DAHP1/KDSA"/>
</dbReference>
<dbReference type="SUPFAM" id="SSF51569">
    <property type="entry name" value="Aldolase"/>
    <property type="match status" value="1"/>
</dbReference>
<dbReference type="UniPathway" id="UPA00030"/>
<dbReference type="GO" id="GO:0005737">
    <property type="term" value="C:cytoplasm"/>
    <property type="evidence" value="ECO:0007669"/>
    <property type="project" value="UniProtKB-SubCell"/>
</dbReference>
<dbReference type="Pfam" id="PF00793">
    <property type="entry name" value="DAHP_synth_1"/>
    <property type="match status" value="1"/>
</dbReference>
<keyword evidence="6" id="KW-0963">Cytoplasm</keyword>
<evidence type="ECO:0000259" key="9">
    <source>
        <dbReference type="Pfam" id="PF00793"/>
    </source>
</evidence>
<dbReference type="GO" id="GO:0009103">
    <property type="term" value="P:lipopolysaccharide biosynthetic process"/>
    <property type="evidence" value="ECO:0007669"/>
    <property type="project" value="UniProtKB-UniPathway"/>
</dbReference>
<dbReference type="Gene3D" id="3.20.20.70">
    <property type="entry name" value="Aldolase class I"/>
    <property type="match status" value="1"/>
</dbReference>
<evidence type="ECO:0000256" key="7">
    <source>
        <dbReference type="ARBA" id="ARBA00022679"/>
    </source>
</evidence>
<dbReference type="GO" id="GO:0008676">
    <property type="term" value="F:3-deoxy-8-phosphooctulonate synthase activity"/>
    <property type="evidence" value="ECO:0007669"/>
    <property type="project" value="UniProtKB-EC"/>
</dbReference>
<name>A0A2S7K7W7_9PROT</name>
<keyword evidence="11" id="KW-1185">Reference proteome</keyword>
<dbReference type="NCBIfam" id="NF003543">
    <property type="entry name" value="PRK05198.1"/>
    <property type="match status" value="1"/>
</dbReference>
<comment type="similarity">
    <text evidence="4">Belongs to the KdsA family.</text>
</comment>
<dbReference type="NCBIfam" id="TIGR01362">
    <property type="entry name" value="KDO8P_synth"/>
    <property type="match status" value="1"/>
</dbReference>
<accession>A0A2S7K7W7</accession>